<gene>
    <name evidence="9" type="primary">trkA</name>
    <name evidence="9" type="ORF">EIO64_13355</name>
</gene>
<evidence type="ECO:0000256" key="1">
    <source>
        <dbReference type="ARBA" id="ARBA00017378"/>
    </source>
</evidence>
<keyword evidence="10" id="KW-1185">Reference proteome</keyword>
<dbReference type="NCBIfam" id="NF007033">
    <property type="entry name" value="PRK09496.1-5"/>
    <property type="match status" value="1"/>
</dbReference>
<dbReference type="InterPro" id="IPR006036">
    <property type="entry name" value="K_uptake_TrkA"/>
</dbReference>
<dbReference type="GO" id="GO:0015079">
    <property type="term" value="F:potassium ion transmembrane transporter activity"/>
    <property type="evidence" value="ECO:0007669"/>
    <property type="project" value="InterPro"/>
</dbReference>
<dbReference type="InterPro" id="IPR036291">
    <property type="entry name" value="NAD(P)-bd_dom_sf"/>
</dbReference>
<dbReference type="Pfam" id="PF02254">
    <property type="entry name" value="TrkA_N"/>
    <property type="match status" value="2"/>
</dbReference>
<dbReference type="EMBL" id="CP034413">
    <property type="protein sequence ID" value="QCI60079.1"/>
    <property type="molecule type" value="Genomic_DNA"/>
</dbReference>
<dbReference type="InterPro" id="IPR036721">
    <property type="entry name" value="RCK_C_sf"/>
</dbReference>
<accession>A0A4D7ALW9</accession>
<protein>
    <recommendedName>
        <fullName evidence="1">Trk system potassium uptake protein TrkA</fullName>
    </recommendedName>
</protein>
<dbReference type="GO" id="GO:0005886">
    <property type="term" value="C:plasma membrane"/>
    <property type="evidence" value="ECO:0007669"/>
    <property type="project" value="InterPro"/>
</dbReference>
<dbReference type="PRINTS" id="PR00335">
    <property type="entry name" value="KUPTAKETRKA"/>
</dbReference>
<keyword evidence="6" id="KW-0406">Ion transport</keyword>
<dbReference type="PANTHER" id="PTHR43833:SF5">
    <property type="entry name" value="TRK SYSTEM POTASSIUM UPTAKE PROTEIN TRKA"/>
    <property type="match status" value="1"/>
</dbReference>
<dbReference type="SUPFAM" id="SSF116726">
    <property type="entry name" value="TrkA C-terminal domain-like"/>
    <property type="match status" value="2"/>
</dbReference>
<sequence>MKIVIVGAGKVGVALTRHLAVENRVTVIDQNPHLVENIINIYDVMGVCGNGASYDVQKEADVEQADLLIATTSSDEINILTCLVAKKMGVQHTIARIRSPEYGRQLRFMRSELGLSMAINPEAATAREIARVLRFPTAMKLESFSKGRLELVEYRVAEHTALDGTRLSELYRNFKVRVLICAVARQGETIIPSGDFTLRAGDKIYLTAAPRELEKFFRLLGVFRARASSVMIVGASKMCYYLASELLEMGMSVKIIDQNEQRCVEMSEKLPRALVIVGDGTDSELLSEEGISQTDAFVAITGLDEANILMALSAAKQSGDCCKVVAKINRKSLLELVSTESLIDSVVSTGAVTTELILQYIRAMKNASASKVKTLHRIVDEKVEALEFSVTPDISFAGVPLRDLNLKRGLLLAGIVRQNGQIVIPSGNDVLHLHDDVIVVTTDTQLEDLRDILAE</sequence>
<evidence type="ECO:0000256" key="3">
    <source>
        <dbReference type="ARBA" id="ARBA00022538"/>
    </source>
</evidence>
<keyword evidence="3" id="KW-0633">Potassium transport</keyword>
<dbReference type="GeneID" id="89521593"/>
<feature type="domain" description="RCK N-terminal" evidence="7">
    <location>
        <begin position="1"/>
        <end position="119"/>
    </location>
</feature>
<organism evidence="9 10">
    <name type="scientific">Dysosmobacter welbionis</name>
    <dbReference type="NCBI Taxonomy" id="2093857"/>
    <lineage>
        <taxon>Bacteria</taxon>
        <taxon>Bacillati</taxon>
        <taxon>Bacillota</taxon>
        <taxon>Clostridia</taxon>
        <taxon>Eubacteriales</taxon>
        <taxon>Oscillospiraceae</taxon>
        <taxon>Dysosmobacter</taxon>
    </lineage>
</organism>
<proteinExistence type="predicted"/>
<keyword evidence="4" id="KW-0630">Potassium</keyword>
<evidence type="ECO:0000259" key="8">
    <source>
        <dbReference type="PROSITE" id="PS51202"/>
    </source>
</evidence>
<feature type="domain" description="RCK C-terminal" evidence="8">
    <location>
        <begin position="139"/>
        <end position="222"/>
    </location>
</feature>
<dbReference type="NCBIfam" id="NF007041">
    <property type="entry name" value="PRK09496.3-4"/>
    <property type="match status" value="1"/>
</dbReference>
<name>A0A4D7ALW9_9FIRM</name>
<evidence type="ECO:0000256" key="6">
    <source>
        <dbReference type="ARBA" id="ARBA00023065"/>
    </source>
</evidence>
<dbReference type="Pfam" id="PF02080">
    <property type="entry name" value="TrkA_C"/>
    <property type="match status" value="2"/>
</dbReference>
<dbReference type="RefSeq" id="WP_025544909.1">
    <property type="nucleotide sequence ID" value="NZ_CP034413.3"/>
</dbReference>
<dbReference type="PANTHER" id="PTHR43833">
    <property type="entry name" value="POTASSIUM CHANNEL PROTEIN 2-RELATED-RELATED"/>
    <property type="match status" value="1"/>
</dbReference>
<evidence type="ECO:0000256" key="5">
    <source>
        <dbReference type="ARBA" id="ARBA00023027"/>
    </source>
</evidence>
<dbReference type="KEGG" id="obj:EIO64_13355"/>
<evidence type="ECO:0000313" key="10">
    <source>
        <dbReference type="Proteomes" id="UP000298642"/>
    </source>
</evidence>
<evidence type="ECO:0000256" key="2">
    <source>
        <dbReference type="ARBA" id="ARBA00022448"/>
    </source>
</evidence>
<evidence type="ECO:0000259" key="7">
    <source>
        <dbReference type="PROSITE" id="PS51201"/>
    </source>
</evidence>
<evidence type="ECO:0000313" key="9">
    <source>
        <dbReference type="EMBL" id="QCI60079.1"/>
    </source>
</evidence>
<dbReference type="PROSITE" id="PS51201">
    <property type="entry name" value="RCK_N"/>
    <property type="match status" value="2"/>
</dbReference>
<evidence type="ECO:0000256" key="4">
    <source>
        <dbReference type="ARBA" id="ARBA00022958"/>
    </source>
</evidence>
<feature type="domain" description="RCK N-terminal" evidence="7">
    <location>
        <begin position="227"/>
        <end position="347"/>
    </location>
</feature>
<dbReference type="NCBIfam" id="NF007039">
    <property type="entry name" value="PRK09496.3-2"/>
    <property type="match status" value="1"/>
</dbReference>
<keyword evidence="2" id="KW-0813">Transport</keyword>
<dbReference type="SUPFAM" id="SSF51735">
    <property type="entry name" value="NAD(P)-binding Rossmann-fold domains"/>
    <property type="match status" value="2"/>
</dbReference>
<dbReference type="Gene3D" id="3.30.70.1450">
    <property type="entry name" value="Regulator of K+ conductance, C-terminal domain"/>
    <property type="match status" value="2"/>
</dbReference>
<dbReference type="PROSITE" id="PS51202">
    <property type="entry name" value="RCK_C"/>
    <property type="match status" value="2"/>
</dbReference>
<dbReference type="AlphaFoldDB" id="A0A4D7ALW9"/>
<dbReference type="Gene3D" id="3.40.50.720">
    <property type="entry name" value="NAD(P)-binding Rossmann-like Domain"/>
    <property type="match status" value="2"/>
</dbReference>
<dbReference type="InterPro" id="IPR003148">
    <property type="entry name" value="RCK_N"/>
</dbReference>
<dbReference type="NCBIfam" id="NF007031">
    <property type="entry name" value="PRK09496.1-2"/>
    <property type="match status" value="1"/>
</dbReference>
<feature type="domain" description="RCK C-terminal" evidence="8">
    <location>
        <begin position="373"/>
        <end position="455"/>
    </location>
</feature>
<dbReference type="InterPro" id="IPR006037">
    <property type="entry name" value="RCK_C"/>
</dbReference>
<keyword evidence="5" id="KW-0520">NAD</keyword>
<dbReference type="InterPro" id="IPR050721">
    <property type="entry name" value="Trk_Ktr_HKT_K-transport"/>
</dbReference>
<dbReference type="Proteomes" id="UP000298642">
    <property type="component" value="Chromosome"/>
</dbReference>
<reference evidence="10" key="1">
    <citation type="submission" date="2018-12" db="EMBL/GenBank/DDBJ databases">
        <title>Dusodibacter welbiota gen. nov., sp. nov., isolated from human faeces and emended description of the Oscillibacter genus.</title>
        <authorList>
            <person name="Le Roy T."/>
            <person name="Van der Smissen P."/>
            <person name="Delzenne N."/>
            <person name="Muccioli G."/>
            <person name="Collet J.F."/>
            <person name="Cani P.D."/>
        </authorList>
    </citation>
    <scope>NUCLEOTIDE SEQUENCE [LARGE SCALE GENOMIC DNA]</scope>
    <source>
        <strain evidence="10">J115</strain>
    </source>
</reference>